<reference evidence="2" key="1">
    <citation type="submission" date="2018-05" db="EMBL/GenBank/DDBJ databases">
        <authorList>
            <person name="Lanie J.A."/>
            <person name="Ng W.-L."/>
            <person name="Kazmierczak K.M."/>
            <person name="Andrzejewski T.M."/>
            <person name="Davidsen T.M."/>
            <person name="Wayne K.J."/>
            <person name="Tettelin H."/>
            <person name="Glass J.I."/>
            <person name="Rusch D."/>
            <person name="Podicherti R."/>
            <person name="Tsui H.-C.T."/>
            <person name="Winkler M.E."/>
        </authorList>
    </citation>
    <scope>NUCLEOTIDE SEQUENCE</scope>
</reference>
<organism evidence="2">
    <name type="scientific">marine metagenome</name>
    <dbReference type="NCBI Taxonomy" id="408172"/>
    <lineage>
        <taxon>unclassified sequences</taxon>
        <taxon>metagenomes</taxon>
        <taxon>ecological metagenomes</taxon>
    </lineage>
</organism>
<sequence>MLFSDKINANVKKHKRKSSDNSKFAEDSIDLSGLENIPNYHVNRLVTVSGEKVPLRRGP</sequence>
<evidence type="ECO:0000313" key="2">
    <source>
        <dbReference type="EMBL" id="SVD79904.1"/>
    </source>
</evidence>
<feature type="non-terminal residue" evidence="2">
    <location>
        <position position="59"/>
    </location>
</feature>
<proteinExistence type="predicted"/>
<gene>
    <name evidence="2" type="ORF">METZ01_LOCUS432758</name>
</gene>
<feature type="region of interest" description="Disordered" evidence="1">
    <location>
        <begin position="1"/>
        <end position="23"/>
    </location>
</feature>
<protein>
    <submittedName>
        <fullName evidence="2">Uncharacterized protein</fullName>
    </submittedName>
</protein>
<evidence type="ECO:0000256" key="1">
    <source>
        <dbReference type="SAM" id="MobiDB-lite"/>
    </source>
</evidence>
<accession>A0A382Y9J8</accession>
<name>A0A382Y9J8_9ZZZZ</name>
<dbReference type="AlphaFoldDB" id="A0A382Y9J8"/>
<dbReference type="EMBL" id="UINC01173998">
    <property type="protein sequence ID" value="SVD79904.1"/>
    <property type="molecule type" value="Genomic_DNA"/>
</dbReference>